<dbReference type="GO" id="GO:0006508">
    <property type="term" value="P:proteolysis"/>
    <property type="evidence" value="ECO:0007669"/>
    <property type="project" value="UniProtKB-KW"/>
</dbReference>
<keyword evidence="3" id="KW-0645">Protease</keyword>
<keyword evidence="2 6" id="KW-0121">Carboxypeptidase</keyword>
<dbReference type="Gramene" id="rna2027">
    <property type="protein sequence ID" value="RHN78459.1"/>
    <property type="gene ID" value="gene2027"/>
</dbReference>
<evidence type="ECO:0000256" key="3">
    <source>
        <dbReference type="ARBA" id="ARBA00022670"/>
    </source>
</evidence>
<protein>
    <submittedName>
        <fullName evidence="6">Putative carboxypeptidase D</fullName>
        <ecNumber evidence="6">3.4.16.6</ecNumber>
    </submittedName>
</protein>
<gene>
    <name evidence="6" type="ORF">MtrunA17_Chr1g0165821</name>
</gene>
<organism evidence="6 7">
    <name type="scientific">Medicago truncatula</name>
    <name type="common">Barrel medic</name>
    <name type="synonym">Medicago tribuloides</name>
    <dbReference type="NCBI Taxonomy" id="3880"/>
    <lineage>
        <taxon>Eukaryota</taxon>
        <taxon>Viridiplantae</taxon>
        <taxon>Streptophyta</taxon>
        <taxon>Embryophyta</taxon>
        <taxon>Tracheophyta</taxon>
        <taxon>Spermatophyta</taxon>
        <taxon>Magnoliopsida</taxon>
        <taxon>eudicotyledons</taxon>
        <taxon>Gunneridae</taxon>
        <taxon>Pentapetalae</taxon>
        <taxon>rosids</taxon>
        <taxon>fabids</taxon>
        <taxon>Fabales</taxon>
        <taxon>Fabaceae</taxon>
        <taxon>Papilionoideae</taxon>
        <taxon>50 kb inversion clade</taxon>
        <taxon>NPAAA clade</taxon>
        <taxon>Hologalegina</taxon>
        <taxon>IRL clade</taxon>
        <taxon>Trifolieae</taxon>
        <taxon>Medicago</taxon>
    </lineage>
</organism>
<name>A0A396JJQ0_MEDTR</name>
<dbReference type="PANTHER" id="PTHR11802:SF281">
    <property type="entry name" value="CARBOXYPEPTIDASE"/>
    <property type="match status" value="1"/>
</dbReference>
<reference evidence="7" key="1">
    <citation type="journal article" date="2018" name="Nat. Plants">
        <title>Whole-genome landscape of Medicago truncatula symbiotic genes.</title>
        <authorList>
            <person name="Pecrix Y."/>
            <person name="Staton S.E."/>
            <person name="Sallet E."/>
            <person name="Lelandais-Briere C."/>
            <person name="Moreau S."/>
            <person name="Carrere S."/>
            <person name="Blein T."/>
            <person name="Jardinaud M.F."/>
            <person name="Latrasse D."/>
            <person name="Zouine M."/>
            <person name="Zahm M."/>
            <person name="Kreplak J."/>
            <person name="Mayjonade B."/>
            <person name="Satge C."/>
            <person name="Perez M."/>
            <person name="Cauet S."/>
            <person name="Marande W."/>
            <person name="Chantry-Darmon C."/>
            <person name="Lopez-Roques C."/>
            <person name="Bouchez O."/>
            <person name="Berard A."/>
            <person name="Debelle F."/>
            <person name="Munos S."/>
            <person name="Bendahmane A."/>
            <person name="Berges H."/>
            <person name="Niebel A."/>
            <person name="Buitink J."/>
            <person name="Frugier F."/>
            <person name="Benhamed M."/>
            <person name="Crespi M."/>
            <person name="Gouzy J."/>
            <person name="Gamas P."/>
        </authorList>
    </citation>
    <scope>NUCLEOTIDE SEQUENCE [LARGE SCALE GENOMIC DNA]</scope>
    <source>
        <strain evidence="7">cv. Jemalong A17</strain>
    </source>
</reference>
<dbReference type="InterPro" id="IPR029058">
    <property type="entry name" value="AB_hydrolase_fold"/>
</dbReference>
<sequence>MDVTLDVCPPPGKQQAYVLTQLQAVEKIDVCIGHETVAYLNRKEVQKALHTQLVGNWSTCTSVMVYDFQNLENPTISMLGKLVKSGVRVLAYSGDQDSVIPLTGTRSLVTGLAKELGLNTTGAYRPWFMGRQVAGSTQVYGDILSFATIRGAGHAAPFTQPGRSLVLFKAFLEGKQLPKH</sequence>
<comment type="similarity">
    <text evidence="1">Belongs to the peptidase S10 family.</text>
</comment>
<dbReference type="PROSITE" id="PS00560">
    <property type="entry name" value="CARBOXYPEPT_SER_HIS"/>
    <property type="match status" value="1"/>
</dbReference>
<dbReference type="AlphaFoldDB" id="A0A396JJQ0"/>
<keyword evidence="5" id="KW-0325">Glycoprotein</keyword>
<dbReference type="GO" id="GO:0004185">
    <property type="term" value="F:serine-type carboxypeptidase activity"/>
    <property type="evidence" value="ECO:0007669"/>
    <property type="project" value="UniProtKB-EC"/>
</dbReference>
<dbReference type="EMBL" id="PSQE01000001">
    <property type="protein sequence ID" value="RHN78459.1"/>
    <property type="molecule type" value="Genomic_DNA"/>
</dbReference>
<comment type="caution">
    <text evidence="6">The sequence shown here is derived from an EMBL/GenBank/DDBJ whole genome shotgun (WGS) entry which is preliminary data.</text>
</comment>
<evidence type="ECO:0000256" key="5">
    <source>
        <dbReference type="ARBA" id="ARBA00023180"/>
    </source>
</evidence>
<dbReference type="InterPro" id="IPR033124">
    <property type="entry name" value="Ser_caboxypep_his_AS"/>
</dbReference>
<dbReference type="Proteomes" id="UP000265566">
    <property type="component" value="Chromosome 1"/>
</dbReference>
<dbReference type="EC" id="3.4.16.6" evidence="6"/>
<evidence type="ECO:0000256" key="2">
    <source>
        <dbReference type="ARBA" id="ARBA00022645"/>
    </source>
</evidence>
<evidence type="ECO:0000256" key="1">
    <source>
        <dbReference type="ARBA" id="ARBA00009431"/>
    </source>
</evidence>
<dbReference type="InterPro" id="IPR001563">
    <property type="entry name" value="Peptidase_S10"/>
</dbReference>
<keyword evidence="4 6" id="KW-0378">Hydrolase</keyword>
<evidence type="ECO:0000313" key="6">
    <source>
        <dbReference type="EMBL" id="RHN78459.1"/>
    </source>
</evidence>
<dbReference type="Gene3D" id="3.40.50.1820">
    <property type="entry name" value="alpha/beta hydrolase"/>
    <property type="match status" value="1"/>
</dbReference>
<dbReference type="SUPFAM" id="SSF53474">
    <property type="entry name" value="alpha/beta-Hydrolases"/>
    <property type="match status" value="1"/>
</dbReference>
<accession>A0A396JJQ0</accession>
<evidence type="ECO:0000313" key="7">
    <source>
        <dbReference type="Proteomes" id="UP000265566"/>
    </source>
</evidence>
<dbReference type="Pfam" id="PF00450">
    <property type="entry name" value="Peptidase_S10"/>
    <property type="match status" value="1"/>
</dbReference>
<evidence type="ECO:0000256" key="4">
    <source>
        <dbReference type="ARBA" id="ARBA00022801"/>
    </source>
</evidence>
<proteinExistence type="inferred from homology"/>
<dbReference type="PANTHER" id="PTHR11802">
    <property type="entry name" value="SERINE PROTEASE FAMILY S10 SERINE CARBOXYPEPTIDASE"/>
    <property type="match status" value="1"/>
</dbReference>